<dbReference type="SUPFAM" id="SSF49899">
    <property type="entry name" value="Concanavalin A-like lectins/glucanases"/>
    <property type="match status" value="1"/>
</dbReference>
<dbReference type="OrthoDB" id="46318at2759"/>
<protein>
    <submittedName>
        <fullName evidence="2">Uncharacterized protein</fullName>
    </submittedName>
</protein>
<organism evidence="2 3">
    <name type="scientific">Triparma retinervis</name>
    <dbReference type="NCBI Taxonomy" id="2557542"/>
    <lineage>
        <taxon>Eukaryota</taxon>
        <taxon>Sar</taxon>
        <taxon>Stramenopiles</taxon>
        <taxon>Ochrophyta</taxon>
        <taxon>Bolidophyceae</taxon>
        <taxon>Parmales</taxon>
        <taxon>Triparmaceae</taxon>
        <taxon>Triparma</taxon>
    </lineage>
</organism>
<feature type="compositionally biased region" description="Polar residues" evidence="1">
    <location>
        <begin position="129"/>
        <end position="138"/>
    </location>
</feature>
<gene>
    <name evidence="2" type="ORF">TrRE_jg8004</name>
</gene>
<feature type="region of interest" description="Disordered" evidence="1">
    <location>
        <begin position="107"/>
        <end position="143"/>
    </location>
</feature>
<keyword evidence="3" id="KW-1185">Reference proteome</keyword>
<proteinExistence type="predicted"/>
<feature type="non-terminal residue" evidence="2">
    <location>
        <position position="1"/>
    </location>
</feature>
<evidence type="ECO:0000313" key="3">
    <source>
        <dbReference type="Proteomes" id="UP001165082"/>
    </source>
</evidence>
<accession>A0A9W7C7P4</accession>
<dbReference type="Proteomes" id="UP001165082">
    <property type="component" value="Unassembled WGS sequence"/>
</dbReference>
<dbReference type="AlphaFoldDB" id="A0A9W7C7P4"/>
<evidence type="ECO:0000313" key="2">
    <source>
        <dbReference type="EMBL" id="GMI04787.1"/>
    </source>
</evidence>
<name>A0A9W7C7P4_9STRA</name>
<dbReference type="InterPro" id="IPR013320">
    <property type="entry name" value="ConA-like_dom_sf"/>
</dbReference>
<sequence length="244" mass="25932">MNTSAPTPVPCVQFLNLDSTFAVRLRTTEFACGPVPQPVTMFVVGIASEDGCFVSGLRGRFEIGHMYPEDDLSEQMDMSPIVMTASSRTSSVHRNVSASINSLRFNRSEDDDLSSSSSSSSTDESELSIASNPPSSHQVKGKTRPGKWHVYTCVFDGPNSCVRVDGQVEGDGSLLGPNSGCGDGDLNGLTIGSDHFFNMSLCDGGAGMQMTNGQGGGAVAEVGAFKGRLGDRDIKFIEDRLMKK</sequence>
<evidence type="ECO:0000256" key="1">
    <source>
        <dbReference type="SAM" id="MobiDB-lite"/>
    </source>
</evidence>
<comment type="caution">
    <text evidence="2">The sequence shown here is derived from an EMBL/GenBank/DDBJ whole genome shotgun (WGS) entry which is preliminary data.</text>
</comment>
<reference evidence="2" key="1">
    <citation type="submission" date="2022-07" db="EMBL/GenBank/DDBJ databases">
        <title>Genome analysis of Parmales, a sister group of diatoms, reveals the evolutionary specialization of diatoms from phago-mixotrophs to photoautotrophs.</title>
        <authorList>
            <person name="Ban H."/>
            <person name="Sato S."/>
            <person name="Yoshikawa S."/>
            <person name="Kazumasa Y."/>
            <person name="Nakamura Y."/>
            <person name="Ichinomiya M."/>
            <person name="Saitoh K."/>
            <person name="Sato N."/>
            <person name="Blanc-Mathieu R."/>
            <person name="Endo H."/>
            <person name="Kuwata A."/>
            <person name="Ogata H."/>
        </authorList>
    </citation>
    <scope>NUCLEOTIDE SEQUENCE</scope>
</reference>
<dbReference type="EMBL" id="BRXZ01000086">
    <property type="protein sequence ID" value="GMI04787.1"/>
    <property type="molecule type" value="Genomic_DNA"/>
</dbReference>